<evidence type="ECO:0000313" key="2">
    <source>
        <dbReference type="Proteomes" id="UP000823749"/>
    </source>
</evidence>
<keyword evidence="2" id="KW-1185">Reference proteome</keyword>
<proteinExistence type="predicted"/>
<dbReference type="Proteomes" id="UP000823749">
    <property type="component" value="Chromosome 9"/>
</dbReference>
<comment type="caution">
    <text evidence="1">The sequence shown here is derived from an EMBL/GenBank/DDBJ whole genome shotgun (WGS) entry which is preliminary data.</text>
</comment>
<accession>A0AAV6IWD8</accession>
<sequence length="150" mass="16924">MLADSSMRKEACRMFCASLIKRVLNNFVLDGFSPHPIPAAVLEAHTESCRNNSVVCAVSLINFWCLKLNALRQRETGIQLYPGLVEMRSRFTENIFQVIFTKDDLRRSLGLRRSWYISYVKRSIASADIENTRSSVGQATGNAKSHIPKA</sequence>
<gene>
    <name evidence="1" type="ORF">RHGRI_026030</name>
</gene>
<dbReference type="AlphaFoldDB" id="A0AAV6IWD8"/>
<name>A0AAV6IWD8_9ERIC</name>
<organism evidence="1 2">
    <name type="scientific">Rhododendron griersonianum</name>
    <dbReference type="NCBI Taxonomy" id="479676"/>
    <lineage>
        <taxon>Eukaryota</taxon>
        <taxon>Viridiplantae</taxon>
        <taxon>Streptophyta</taxon>
        <taxon>Embryophyta</taxon>
        <taxon>Tracheophyta</taxon>
        <taxon>Spermatophyta</taxon>
        <taxon>Magnoliopsida</taxon>
        <taxon>eudicotyledons</taxon>
        <taxon>Gunneridae</taxon>
        <taxon>Pentapetalae</taxon>
        <taxon>asterids</taxon>
        <taxon>Ericales</taxon>
        <taxon>Ericaceae</taxon>
        <taxon>Ericoideae</taxon>
        <taxon>Rhodoreae</taxon>
        <taxon>Rhododendron</taxon>
    </lineage>
</organism>
<reference evidence="1" key="1">
    <citation type="submission" date="2020-08" db="EMBL/GenBank/DDBJ databases">
        <title>Plant Genome Project.</title>
        <authorList>
            <person name="Zhang R.-G."/>
        </authorList>
    </citation>
    <scope>NUCLEOTIDE SEQUENCE</scope>
    <source>
        <strain evidence="1">WSP0</strain>
        <tissue evidence="1">Leaf</tissue>
    </source>
</reference>
<evidence type="ECO:0000313" key="1">
    <source>
        <dbReference type="EMBL" id="KAG5531275.1"/>
    </source>
</evidence>
<protein>
    <submittedName>
        <fullName evidence="1">Uncharacterized protein</fullName>
    </submittedName>
</protein>
<dbReference type="EMBL" id="JACTNZ010000009">
    <property type="protein sequence ID" value="KAG5531275.1"/>
    <property type="molecule type" value="Genomic_DNA"/>
</dbReference>